<feature type="compositionally biased region" description="Polar residues" evidence="1">
    <location>
        <begin position="22"/>
        <end position="39"/>
    </location>
</feature>
<sequence>MSPWDPRRPSDEHDDTPYDDTPSPQGSPSPETADMSRTPTPDLPRLPELGDDDLERLLRGAFEERTRAEVPDDRVPPAVEWPSARAARRTWLTPLAVAASIAVVAAGGGLALAQQHRTQEAPPATQTVTAEPTSASPTSSTGTPSTTATGTATGTATATGTGTVAPPATSSAPSSATTTPAQRVTAGSATLLVPAGYTVTQKSAQGAAVPTWCLNSPGTADCVITFIDYHGTTSQALSSDTPGGYAANPEYCGAGVVDSNPTKPGTSSVQLVDYSEGQWSGRAAEFRHWRYDCTDGTTYDVAQYTVMTAAPYGLFTEKASADVIATMAQVVAGSTLPPATSSVRLYDHGIVRSVTTAPDGSAVIAVDRVVIGRANGSTQTYPYTVPSGTTFPDLKGGPAPLTAAQLDGRTVTLTTDGSVVTEGYAS</sequence>
<dbReference type="EMBL" id="VFMN01000001">
    <property type="protein sequence ID" value="TQJ08744.1"/>
    <property type="molecule type" value="Genomic_DNA"/>
</dbReference>
<keyword evidence="2" id="KW-0812">Transmembrane</keyword>
<organism evidence="3 4">
    <name type="scientific">Lapillicoccus jejuensis</name>
    <dbReference type="NCBI Taxonomy" id="402171"/>
    <lineage>
        <taxon>Bacteria</taxon>
        <taxon>Bacillati</taxon>
        <taxon>Actinomycetota</taxon>
        <taxon>Actinomycetes</taxon>
        <taxon>Micrococcales</taxon>
        <taxon>Intrasporangiaceae</taxon>
        <taxon>Lapillicoccus</taxon>
    </lineage>
</organism>
<dbReference type="Proteomes" id="UP000317893">
    <property type="component" value="Unassembled WGS sequence"/>
</dbReference>
<protein>
    <submittedName>
        <fullName evidence="3">Uncharacterized protein</fullName>
    </submittedName>
</protein>
<keyword evidence="2" id="KW-1133">Transmembrane helix</keyword>
<proteinExistence type="predicted"/>
<evidence type="ECO:0000256" key="1">
    <source>
        <dbReference type="SAM" id="MobiDB-lite"/>
    </source>
</evidence>
<gene>
    <name evidence="3" type="ORF">FB458_1836</name>
</gene>
<evidence type="ECO:0000313" key="4">
    <source>
        <dbReference type="Proteomes" id="UP000317893"/>
    </source>
</evidence>
<keyword evidence="2" id="KW-0472">Membrane</keyword>
<name>A0A542E0M6_9MICO</name>
<feature type="compositionally biased region" description="Low complexity" evidence="1">
    <location>
        <begin position="127"/>
        <end position="181"/>
    </location>
</feature>
<comment type="caution">
    <text evidence="3">The sequence shown here is derived from an EMBL/GenBank/DDBJ whole genome shotgun (WGS) entry which is preliminary data.</text>
</comment>
<feature type="region of interest" description="Disordered" evidence="1">
    <location>
        <begin position="1"/>
        <end position="53"/>
    </location>
</feature>
<evidence type="ECO:0000313" key="3">
    <source>
        <dbReference type="EMBL" id="TQJ08744.1"/>
    </source>
</evidence>
<dbReference type="AlphaFoldDB" id="A0A542E0M6"/>
<reference evidence="3 4" key="1">
    <citation type="submission" date="2019-06" db="EMBL/GenBank/DDBJ databases">
        <title>Sequencing the genomes of 1000 actinobacteria strains.</title>
        <authorList>
            <person name="Klenk H.-P."/>
        </authorList>
    </citation>
    <scope>NUCLEOTIDE SEQUENCE [LARGE SCALE GENOMIC DNA]</scope>
    <source>
        <strain evidence="3 4">DSM 18607</strain>
    </source>
</reference>
<keyword evidence="4" id="KW-1185">Reference proteome</keyword>
<feature type="compositionally biased region" description="Basic and acidic residues" evidence="1">
    <location>
        <begin position="1"/>
        <end position="11"/>
    </location>
</feature>
<dbReference type="OrthoDB" id="149172at2"/>
<dbReference type="RefSeq" id="WP_141848220.1">
    <property type="nucleotide sequence ID" value="NZ_BAAAPR010000004.1"/>
</dbReference>
<feature type="transmembrane region" description="Helical" evidence="2">
    <location>
        <begin position="91"/>
        <end position="113"/>
    </location>
</feature>
<accession>A0A542E0M6</accession>
<feature type="region of interest" description="Disordered" evidence="1">
    <location>
        <begin position="114"/>
        <end position="182"/>
    </location>
</feature>
<evidence type="ECO:0000256" key="2">
    <source>
        <dbReference type="SAM" id="Phobius"/>
    </source>
</evidence>